<dbReference type="Proteomes" id="UP000085678">
    <property type="component" value="Unplaced"/>
</dbReference>
<dbReference type="PANTHER" id="PTHR47959:SF15">
    <property type="entry name" value="RNA HELICASE"/>
    <property type="match status" value="1"/>
</dbReference>
<feature type="region of interest" description="Disordered" evidence="12">
    <location>
        <begin position="91"/>
        <end position="121"/>
    </location>
</feature>
<dbReference type="OrthoDB" id="360161at2759"/>
<evidence type="ECO:0000313" key="15">
    <source>
        <dbReference type="Proteomes" id="UP000085678"/>
    </source>
</evidence>
<dbReference type="GO" id="GO:0005730">
    <property type="term" value="C:nucleolus"/>
    <property type="evidence" value="ECO:0007669"/>
    <property type="project" value="UniProtKB-SubCell"/>
</dbReference>
<dbReference type="InterPro" id="IPR014001">
    <property type="entry name" value="Helicase_ATP-bd"/>
</dbReference>
<dbReference type="Pfam" id="PF00270">
    <property type="entry name" value="DEAD"/>
    <property type="match status" value="1"/>
</dbReference>
<dbReference type="PROSITE" id="PS51194">
    <property type="entry name" value="HELICASE_CTER"/>
    <property type="match status" value="1"/>
</dbReference>
<evidence type="ECO:0000256" key="3">
    <source>
        <dbReference type="ARBA" id="ARBA00022741"/>
    </source>
</evidence>
<proteinExistence type="inferred from homology"/>
<reference evidence="16 17" key="1">
    <citation type="submission" date="2025-04" db="UniProtKB">
        <authorList>
            <consortium name="RefSeq"/>
        </authorList>
    </citation>
    <scope>IDENTIFICATION</scope>
    <source>
        <tissue evidence="16 17">Gonads</tissue>
    </source>
</reference>
<dbReference type="KEGG" id="lak:106178084"/>
<dbReference type="GO" id="GO:0030490">
    <property type="term" value="P:maturation of SSU-rRNA"/>
    <property type="evidence" value="ECO:0007669"/>
    <property type="project" value="InterPro"/>
</dbReference>
<evidence type="ECO:0000256" key="2">
    <source>
        <dbReference type="ARBA" id="ARBA00012552"/>
    </source>
</evidence>
<name>A0A1S3K2T2_LINAN</name>
<keyword evidence="8" id="KW-0539">Nucleus</keyword>
<accession>A0A1S3K2T2</accession>
<keyword evidence="4" id="KW-0378">Hydrolase</keyword>
<dbReference type="EC" id="3.6.4.13" evidence="2"/>
<feature type="domain" description="Helicase C-terminal" evidence="14">
    <location>
        <begin position="367"/>
        <end position="528"/>
    </location>
</feature>
<dbReference type="InterPro" id="IPR027417">
    <property type="entry name" value="P-loop_NTPase"/>
</dbReference>
<protein>
    <recommendedName>
        <fullName evidence="10">Probable ATP-dependent RNA helicase DDX52</fullName>
        <ecNumber evidence="2">3.6.4.13</ecNumber>
    </recommendedName>
</protein>
<keyword evidence="15" id="KW-1185">Reference proteome</keyword>
<evidence type="ECO:0000313" key="16">
    <source>
        <dbReference type="RefSeq" id="XP_013416566.1"/>
    </source>
</evidence>
<evidence type="ECO:0000256" key="8">
    <source>
        <dbReference type="ARBA" id="ARBA00023242"/>
    </source>
</evidence>
<dbReference type="RefSeq" id="XP_013416566.1">
    <property type="nucleotide sequence ID" value="XM_013561112.1"/>
</dbReference>
<keyword evidence="6" id="KW-0067">ATP-binding</keyword>
<dbReference type="FunFam" id="3.40.50.300:FF:000759">
    <property type="entry name" value="probable ATP-dependent RNA helicase DDX52"/>
    <property type="match status" value="1"/>
</dbReference>
<feature type="region of interest" description="Disordered" evidence="12">
    <location>
        <begin position="54"/>
        <end position="74"/>
    </location>
</feature>
<evidence type="ECO:0000256" key="10">
    <source>
        <dbReference type="ARBA" id="ARBA00044533"/>
    </source>
</evidence>
<comment type="catalytic activity">
    <reaction evidence="11">
        <text>ATP + H2O = ADP + phosphate + H(+)</text>
        <dbReference type="Rhea" id="RHEA:13065"/>
        <dbReference type="ChEBI" id="CHEBI:15377"/>
        <dbReference type="ChEBI" id="CHEBI:15378"/>
        <dbReference type="ChEBI" id="CHEBI:30616"/>
        <dbReference type="ChEBI" id="CHEBI:43474"/>
        <dbReference type="ChEBI" id="CHEBI:456216"/>
        <dbReference type="EC" id="3.6.4.13"/>
    </reaction>
</comment>
<feature type="domain" description="Helicase ATP-binding" evidence="13">
    <location>
        <begin position="182"/>
        <end position="356"/>
    </location>
</feature>
<organism evidence="15 16">
    <name type="scientific">Lingula anatina</name>
    <name type="common">Brachiopod</name>
    <name type="synonym">Lingula unguis</name>
    <dbReference type="NCBI Taxonomy" id="7574"/>
    <lineage>
        <taxon>Eukaryota</taxon>
        <taxon>Metazoa</taxon>
        <taxon>Spiralia</taxon>
        <taxon>Lophotrochozoa</taxon>
        <taxon>Brachiopoda</taxon>
        <taxon>Linguliformea</taxon>
        <taxon>Lingulata</taxon>
        <taxon>Lingulida</taxon>
        <taxon>Linguloidea</taxon>
        <taxon>Lingulidae</taxon>
        <taxon>Lingula</taxon>
    </lineage>
</organism>
<evidence type="ECO:0000256" key="4">
    <source>
        <dbReference type="ARBA" id="ARBA00022801"/>
    </source>
</evidence>
<feature type="compositionally biased region" description="Basic residues" evidence="12">
    <location>
        <begin position="103"/>
        <end position="116"/>
    </location>
</feature>
<comment type="similarity">
    <text evidence="9">Belongs to the DEAD box helicase family. DDX52/ROK1 subfamily.</text>
</comment>
<dbReference type="GO" id="GO:0016787">
    <property type="term" value="F:hydrolase activity"/>
    <property type="evidence" value="ECO:0007669"/>
    <property type="project" value="UniProtKB-KW"/>
</dbReference>
<keyword evidence="5 16" id="KW-0347">Helicase</keyword>
<dbReference type="CDD" id="cd18787">
    <property type="entry name" value="SF2_C_DEAD"/>
    <property type="match status" value="1"/>
</dbReference>
<keyword evidence="3" id="KW-0547">Nucleotide-binding</keyword>
<dbReference type="SUPFAM" id="SSF52540">
    <property type="entry name" value="P-loop containing nucleoside triphosphate hydrolases"/>
    <property type="match status" value="1"/>
</dbReference>
<comment type="subcellular location">
    <subcellularLocation>
        <location evidence="1">Nucleus</location>
        <location evidence="1">Nucleolus</location>
    </subcellularLocation>
</comment>
<dbReference type="InterPro" id="IPR050079">
    <property type="entry name" value="DEAD_box_RNA_helicase"/>
</dbReference>
<dbReference type="PROSITE" id="PS51192">
    <property type="entry name" value="HELICASE_ATP_BIND_1"/>
    <property type="match status" value="1"/>
</dbReference>
<evidence type="ECO:0000256" key="9">
    <source>
        <dbReference type="ARBA" id="ARBA00024355"/>
    </source>
</evidence>
<evidence type="ECO:0000256" key="5">
    <source>
        <dbReference type="ARBA" id="ARBA00022806"/>
    </source>
</evidence>
<evidence type="ECO:0000256" key="6">
    <source>
        <dbReference type="ARBA" id="ARBA00022840"/>
    </source>
</evidence>
<dbReference type="InterPro" id="IPR011545">
    <property type="entry name" value="DEAD/DEAH_box_helicase_dom"/>
</dbReference>
<dbReference type="OMA" id="EMAHSIM"/>
<dbReference type="GO" id="GO:0005524">
    <property type="term" value="F:ATP binding"/>
    <property type="evidence" value="ECO:0007669"/>
    <property type="project" value="UniProtKB-KW"/>
</dbReference>
<evidence type="ECO:0000256" key="12">
    <source>
        <dbReference type="SAM" id="MobiDB-lite"/>
    </source>
</evidence>
<dbReference type="GeneID" id="106178084"/>
<dbReference type="InterPro" id="IPR001650">
    <property type="entry name" value="Helicase_C-like"/>
</dbReference>
<dbReference type="SMART" id="SM00487">
    <property type="entry name" value="DEXDc"/>
    <property type="match status" value="1"/>
</dbReference>
<dbReference type="Pfam" id="PF00271">
    <property type="entry name" value="Helicase_C"/>
    <property type="match status" value="1"/>
</dbReference>
<dbReference type="STRING" id="7574.A0A1S3K2T2"/>
<evidence type="ECO:0000256" key="7">
    <source>
        <dbReference type="ARBA" id="ARBA00022884"/>
    </source>
</evidence>
<evidence type="ECO:0000256" key="1">
    <source>
        <dbReference type="ARBA" id="ARBA00004604"/>
    </source>
</evidence>
<gene>
    <name evidence="16 17" type="primary">LOC106178084</name>
</gene>
<evidence type="ECO:0000256" key="11">
    <source>
        <dbReference type="ARBA" id="ARBA00047984"/>
    </source>
</evidence>
<dbReference type="CDD" id="cd17957">
    <property type="entry name" value="DEADc_DDX52"/>
    <property type="match status" value="1"/>
</dbReference>
<dbReference type="RefSeq" id="XP_013416567.1">
    <property type="nucleotide sequence ID" value="XM_013561113.1"/>
</dbReference>
<dbReference type="InterPro" id="IPR044764">
    <property type="entry name" value="DDX52/Rok1_DEADc"/>
</dbReference>
<dbReference type="GO" id="GO:0003723">
    <property type="term" value="F:RNA binding"/>
    <property type="evidence" value="ECO:0007669"/>
    <property type="project" value="UniProtKB-KW"/>
</dbReference>
<dbReference type="Gene3D" id="3.40.50.300">
    <property type="entry name" value="P-loop containing nucleotide triphosphate hydrolases"/>
    <property type="match status" value="2"/>
</dbReference>
<evidence type="ECO:0000259" key="14">
    <source>
        <dbReference type="PROSITE" id="PS51194"/>
    </source>
</evidence>
<dbReference type="SMART" id="SM00490">
    <property type="entry name" value="HELICc"/>
    <property type="match status" value="1"/>
</dbReference>
<evidence type="ECO:0000259" key="13">
    <source>
        <dbReference type="PROSITE" id="PS51192"/>
    </source>
</evidence>
<sequence length="656" mass="74765">MEAKDLFRLLGAGAKFDFKRFKGDAEKLEIIRPKKEKDQSDGIAATLDFFGDASKQSSITHGEHKDGESDSENDVVLEENMPSQELQLLGNIKSSGLETKSESRKRKKKKSNKKNAKKADLKQEKVNHFRRQHRIHVHGTDIPDPIASFEQLKDMHKVNPKILDNVKAHGYNVPTPIQMQAIPAMLHRRELLACAPTGSGKTAAFVLPVLHHLCEPRNTGIRALILAPTRELAKQTYRECCRLAEGTGLRINFIEKAITAGQHVSQKFDVLVTTPNRLVFLLKHDPPIIKLSSVEWLIVDESDKLFEEGKQGFRDQLACIYNACDNPNVRRGMFSATFADEVEEWCRLNLDNVLSVYIGARNAAADLVQQELVFVGNESGKLLALRDIFKKGFHPPVLIFLQSKERAKELFSELIYDGMNVDVIHADRTQLQRDNVVKSFRAGKIWVLICTELMGRGIDFKGVNLVVNFDFPNSAISYIHRIGRTGRAGRPGRAVTFFTENDAVNLRSIANVMQEAGCPVPEYMMTMKKPDKKVKRKLARSAVKRKPISTVPKYDRERSWKRKEMILHTRKKTQKRVQDQEDGANTVWYADIPEHKKNEMKKREKMKAKISKEMESNINKKTPRINKLEQKATNISLFKKQNIILKKKSKKKTKNK</sequence>
<dbReference type="GO" id="GO:0003724">
    <property type="term" value="F:RNA helicase activity"/>
    <property type="evidence" value="ECO:0007669"/>
    <property type="project" value="UniProtKB-EC"/>
</dbReference>
<dbReference type="PANTHER" id="PTHR47959">
    <property type="entry name" value="ATP-DEPENDENT RNA HELICASE RHLE-RELATED"/>
    <property type="match status" value="1"/>
</dbReference>
<dbReference type="AlphaFoldDB" id="A0A1S3K2T2"/>
<keyword evidence="7" id="KW-0694">RNA-binding</keyword>
<evidence type="ECO:0000313" key="17">
    <source>
        <dbReference type="RefSeq" id="XP_013416567.1"/>
    </source>
</evidence>
<dbReference type="GO" id="GO:0005829">
    <property type="term" value="C:cytosol"/>
    <property type="evidence" value="ECO:0007669"/>
    <property type="project" value="TreeGrafter"/>
</dbReference>